<dbReference type="InterPro" id="IPR051599">
    <property type="entry name" value="Cell_Envelope_Assoc"/>
</dbReference>
<dbReference type="InterPro" id="IPR014729">
    <property type="entry name" value="Rossmann-like_a/b/a_fold"/>
</dbReference>
<accession>W7YLP7</accession>
<comment type="caution">
    <text evidence="3">The sequence shown here is derived from an EMBL/GenBank/DDBJ whole genome shotgun (WGS) entry which is preliminary data.</text>
</comment>
<dbReference type="PANTHER" id="PTHR30336:SF4">
    <property type="entry name" value="ENVELOPE BIOGENESIS FACTOR ELYC"/>
    <property type="match status" value="1"/>
</dbReference>
<dbReference type="InterPro" id="IPR003848">
    <property type="entry name" value="DUF218"/>
</dbReference>
<dbReference type="eggNOG" id="COG1434">
    <property type="taxonomic scope" value="Bacteria"/>
</dbReference>
<dbReference type="GO" id="GO:0005886">
    <property type="term" value="C:plasma membrane"/>
    <property type="evidence" value="ECO:0007669"/>
    <property type="project" value="TreeGrafter"/>
</dbReference>
<evidence type="ECO:0000313" key="4">
    <source>
        <dbReference type="Proteomes" id="UP000019402"/>
    </source>
</evidence>
<dbReference type="GO" id="GO:0043164">
    <property type="term" value="P:Gram-negative-bacterium-type cell wall biogenesis"/>
    <property type="evidence" value="ECO:0007669"/>
    <property type="project" value="TreeGrafter"/>
</dbReference>
<dbReference type="Gene3D" id="3.40.50.620">
    <property type="entry name" value="HUPs"/>
    <property type="match status" value="1"/>
</dbReference>
<protein>
    <recommendedName>
        <fullName evidence="2">DUF218 domain-containing protein</fullName>
    </recommendedName>
</protein>
<dbReference type="CDD" id="cd06259">
    <property type="entry name" value="YdcF-like"/>
    <property type="match status" value="1"/>
</dbReference>
<dbReference type="RefSeq" id="WP_027470364.1">
    <property type="nucleotide sequence ID" value="NZ_BAMD01000020.1"/>
</dbReference>
<feature type="transmembrane region" description="Helical" evidence="1">
    <location>
        <begin position="37"/>
        <end position="58"/>
    </location>
</feature>
<dbReference type="OrthoDB" id="9782395at2"/>
<keyword evidence="4" id="KW-1185">Reference proteome</keyword>
<dbReference type="GO" id="GO:0000270">
    <property type="term" value="P:peptidoglycan metabolic process"/>
    <property type="evidence" value="ECO:0007669"/>
    <property type="project" value="TreeGrafter"/>
</dbReference>
<feature type="transmembrane region" description="Helical" evidence="1">
    <location>
        <begin position="6"/>
        <end position="25"/>
    </location>
</feature>
<organism evidence="3 4">
    <name type="scientific">Saccharicrinis fermentans DSM 9555 = JCM 21142</name>
    <dbReference type="NCBI Taxonomy" id="869213"/>
    <lineage>
        <taxon>Bacteria</taxon>
        <taxon>Pseudomonadati</taxon>
        <taxon>Bacteroidota</taxon>
        <taxon>Bacteroidia</taxon>
        <taxon>Marinilabiliales</taxon>
        <taxon>Marinilabiliaceae</taxon>
        <taxon>Saccharicrinis</taxon>
    </lineage>
</organism>
<evidence type="ECO:0000259" key="2">
    <source>
        <dbReference type="Pfam" id="PF02698"/>
    </source>
</evidence>
<reference evidence="3 4" key="1">
    <citation type="journal article" date="2014" name="Genome Announc.">
        <title>Draft Genome Sequence of Cytophaga fermentans JCM 21142T, a Facultative Anaerobe Isolated from Marine Mud.</title>
        <authorList>
            <person name="Starns D."/>
            <person name="Oshima K."/>
            <person name="Suda W."/>
            <person name="Iino T."/>
            <person name="Yuki M."/>
            <person name="Inoue J."/>
            <person name="Kitamura K."/>
            <person name="Iida T."/>
            <person name="Darby A."/>
            <person name="Hattori M."/>
            <person name="Ohkuma M."/>
        </authorList>
    </citation>
    <scope>NUCLEOTIDE SEQUENCE [LARGE SCALE GENOMIC DNA]</scope>
    <source>
        <strain evidence="3 4">JCM 21142</strain>
    </source>
</reference>
<dbReference type="Pfam" id="PF02698">
    <property type="entry name" value="DUF218"/>
    <property type="match status" value="1"/>
</dbReference>
<dbReference type="EMBL" id="BAMD01000020">
    <property type="protein sequence ID" value="GAF03289.1"/>
    <property type="molecule type" value="Genomic_DNA"/>
</dbReference>
<feature type="domain" description="DUF218" evidence="2">
    <location>
        <begin position="77"/>
        <end position="244"/>
    </location>
</feature>
<sequence>MFFILSKILLFLISPIWWVLSLLWAYVVFKRFKWRRWLLLGALGILIVFSNQLLYYHVSGWWEGELEDTSGLNQFEGIILLGGFSNYRAKSQRIQFTRSSDRLLQALRLYKEGKAQRFIFTGGSSRIIVRQKSSGEFLKDYLVGLGVPEDSILTEWKSRNTHENAIETLKMLQREGIADKKFLLVTSGFHMKRALGCFAKAGIDVTPFKTDALQANRPPEVWECLIPSASVMATWELLFKEWLGYLVYKIRGYA</sequence>
<evidence type="ECO:0000256" key="1">
    <source>
        <dbReference type="SAM" id="Phobius"/>
    </source>
</evidence>
<gene>
    <name evidence="3" type="ORF">JCM21142_41957</name>
</gene>
<keyword evidence="1" id="KW-0472">Membrane</keyword>
<keyword evidence="1" id="KW-1133">Transmembrane helix</keyword>
<dbReference type="PANTHER" id="PTHR30336">
    <property type="entry name" value="INNER MEMBRANE PROTEIN, PROBABLE PERMEASE"/>
    <property type="match status" value="1"/>
</dbReference>
<evidence type="ECO:0000313" key="3">
    <source>
        <dbReference type="EMBL" id="GAF03289.1"/>
    </source>
</evidence>
<name>W7YLP7_9BACT</name>
<dbReference type="Proteomes" id="UP000019402">
    <property type="component" value="Unassembled WGS sequence"/>
</dbReference>
<proteinExistence type="predicted"/>
<keyword evidence="1" id="KW-0812">Transmembrane</keyword>
<dbReference type="STRING" id="869213.GCA_000517085_00298"/>
<dbReference type="AlphaFoldDB" id="W7YLP7"/>